<dbReference type="EMBL" id="AUWU02000007">
    <property type="protein sequence ID" value="KAH0571099.1"/>
    <property type="molecule type" value="Genomic_DNA"/>
</dbReference>
<gene>
    <name evidence="1" type="ORF">SS50377_27399</name>
</gene>
<name>A0A9P8RVS6_9EUKA</name>
<comment type="caution">
    <text evidence="1">The sequence shown here is derived from an EMBL/GenBank/DDBJ whole genome shotgun (WGS) entry which is preliminary data.</text>
</comment>
<evidence type="ECO:0000313" key="2">
    <source>
        <dbReference type="Proteomes" id="UP000018208"/>
    </source>
</evidence>
<reference evidence="1 2" key="1">
    <citation type="journal article" date="2014" name="PLoS Genet.">
        <title>The Genome of Spironucleus salmonicida Highlights a Fish Pathogen Adapted to Fluctuating Environments.</title>
        <authorList>
            <person name="Xu F."/>
            <person name="Jerlstrom-Hultqvist J."/>
            <person name="Einarsson E."/>
            <person name="Astvaldsson A."/>
            <person name="Svard S.G."/>
            <person name="Andersson J.O."/>
        </authorList>
    </citation>
    <scope>NUCLEOTIDE SEQUENCE [LARGE SCALE GENOMIC DNA]</scope>
    <source>
        <strain evidence="1 2">ATCC 50377</strain>
    </source>
</reference>
<dbReference type="Proteomes" id="UP000018208">
    <property type="component" value="Unassembled WGS sequence"/>
</dbReference>
<keyword evidence="2" id="KW-1185">Reference proteome</keyword>
<accession>A0A9P8RVS6</accession>
<dbReference type="RefSeq" id="XP_067761872.1">
    <property type="nucleotide sequence ID" value="XM_067911185.1"/>
</dbReference>
<organism evidence="1 2">
    <name type="scientific">Spironucleus salmonicida</name>
    <dbReference type="NCBI Taxonomy" id="348837"/>
    <lineage>
        <taxon>Eukaryota</taxon>
        <taxon>Metamonada</taxon>
        <taxon>Diplomonadida</taxon>
        <taxon>Hexamitidae</taxon>
        <taxon>Hexamitinae</taxon>
        <taxon>Spironucleus</taxon>
    </lineage>
</organism>
<dbReference type="KEGG" id="ssao:94301422"/>
<sequence>MDLAQYEYSAPESIKDSFTVSQGSSYISSSSADDDCRSLYINIKQSYKNLVDLMLKFSNIQSTIDSFDDQFMEVAKEQFNTVQLISQQNSTQ</sequence>
<protein>
    <submittedName>
        <fullName evidence="1">Uncharacterized protein</fullName>
    </submittedName>
</protein>
<evidence type="ECO:0000313" key="1">
    <source>
        <dbReference type="EMBL" id="KAH0571099.1"/>
    </source>
</evidence>
<dbReference type="AlphaFoldDB" id="A0A9P8RVS6"/>
<dbReference type="GeneID" id="94301422"/>
<proteinExistence type="predicted"/>